<dbReference type="PANTHER" id="PTHR15854:SF4">
    <property type="entry name" value="PEROXYNITRITE ISOMERASE THAP4"/>
    <property type="match status" value="1"/>
</dbReference>
<evidence type="ECO:0000256" key="1">
    <source>
        <dbReference type="HAMAP-Rule" id="MF_01297"/>
    </source>
</evidence>
<dbReference type="Proteomes" id="UP001596266">
    <property type="component" value="Unassembled WGS sequence"/>
</dbReference>
<comment type="caution">
    <text evidence="3">The sequence shown here is derived from an EMBL/GenBank/DDBJ whole genome shotgun (WGS) entry which is preliminary data.</text>
</comment>
<dbReference type="RefSeq" id="WP_343884999.1">
    <property type="nucleotide sequence ID" value="NZ_BAAAKI010000004.1"/>
</dbReference>
<dbReference type="Pfam" id="PF08768">
    <property type="entry name" value="THAP4_heme-bd"/>
    <property type="match status" value="1"/>
</dbReference>
<evidence type="ECO:0000313" key="4">
    <source>
        <dbReference type="Proteomes" id="UP001596266"/>
    </source>
</evidence>
<dbReference type="InterPro" id="IPR014878">
    <property type="entry name" value="THAP4-like_heme-bd"/>
</dbReference>
<dbReference type="InterPro" id="IPR022939">
    <property type="entry name" value="Nb(III)_bact/plant"/>
</dbReference>
<feature type="short sequence motif" description="GXWXGXG" evidence="1">
    <location>
        <begin position="21"/>
        <end position="27"/>
    </location>
</feature>
<reference evidence="4" key="1">
    <citation type="journal article" date="2019" name="Int. J. Syst. Evol. Microbiol.">
        <title>The Global Catalogue of Microorganisms (GCM) 10K type strain sequencing project: providing services to taxonomists for standard genome sequencing and annotation.</title>
        <authorList>
            <consortium name="The Broad Institute Genomics Platform"/>
            <consortium name="The Broad Institute Genome Sequencing Center for Infectious Disease"/>
            <person name="Wu L."/>
            <person name="Ma J."/>
        </authorList>
    </citation>
    <scope>NUCLEOTIDE SEQUENCE [LARGE SCALE GENOMIC DNA]</scope>
    <source>
        <strain evidence="4">CGMCC 1.15277</strain>
    </source>
</reference>
<dbReference type="EMBL" id="JBHSUA010000009">
    <property type="protein sequence ID" value="MFC6396364.1"/>
    <property type="molecule type" value="Genomic_DNA"/>
</dbReference>
<organism evidence="3 4">
    <name type="scientific">Luteococcus sanguinis</name>
    <dbReference type="NCBI Taxonomy" id="174038"/>
    <lineage>
        <taxon>Bacteria</taxon>
        <taxon>Bacillati</taxon>
        <taxon>Actinomycetota</taxon>
        <taxon>Actinomycetes</taxon>
        <taxon>Propionibacteriales</taxon>
        <taxon>Propionibacteriaceae</taxon>
        <taxon>Luteococcus</taxon>
    </lineage>
</organism>
<gene>
    <name evidence="3" type="ORF">ACFP57_05100</name>
</gene>
<comment type="caution">
    <text evidence="1">Lacks the conserved His residue that binds heme iron in the nitrobindin family.</text>
</comment>
<comment type="similarity">
    <text evidence="1">Belongs to the nitrobindin family.</text>
</comment>
<evidence type="ECO:0000259" key="2">
    <source>
        <dbReference type="Pfam" id="PF08768"/>
    </source>
</evidence>
<dbReference type="Gene3D" id="2.40.128.20">
    <property type="match status" value="1"/>
</dbReference>
<evidence type="ECO:0000313" key="3">
    <source>
        <dbReference type="EMBL" id="MFC6396364.1"/>
    </source>
</evidence>
<sequence>MTFEIPSDLNPQLMALAWMIGRWEGSGKGSWPGHGEFEYAQQVEFSTNGGPYLHYLSQMFEVDGDGNPVRPLMMETGFWRPQMDASVEVVLTNPDGWSEVWAGKIEGAKIELVTDAVMRTKTAETEYTGGQRLYGQVEGDLLWTFDRATTNHQLQPYLWARLQRA</sequence>
<comment type="caution">
    <text evidence="1">Lacks conserved residue(s) required for the propagation of feature annotation.</text>
</comment>
<proteinExistence type="inferred from homology"/>
<name>A0ABW1X0S9_9ACTN</name>
<dbReference type="CDD" id="cd07828">
    <property type="entry name" value="lipocalin_heme-bd-THAP4-like"/>
    <property type="match status" value="1"/>
</dbReference>
<accession>A0ABW1X0S9</accession>
<feature type="domain" description="THAP4-like heme-binding" evidence="2">
    <location>
        <begin position="13"/>
        <end position="164"/>
    </location>
</feature>
<dbReference type="InterPro" id="IPR045165">
    <property type="entry name" value="Nitrobindin"/>
</dbReference>
<keyword evidence="4" id="KW-1185">Reference proteome</keyword>
<dbReference type="InterPro" id="IPR012674">
    <property type="entry name" value="Calycin"/>
</dbReference>
<protein>
    <recommendedName>
        <fullName evidence="1">Ferric nitrobindin-like protein</fullName>
    </recommendedName>
</protein>
<dbReference type="SUPFAM" id="SSF50814">
    <property type="entry name" value="Lipocalins"/>
    <property type="match status" value="1"/>
</dbReference>
<dbReference type="PANTHER" id="PTHR15854">
    <property type="entry name" value="THAP4 PROTEIN"/>
    <property type="match status" value="1"/>
</dbReference>
<dbReference type="HAMAP" id="MF_01297">
    <property type="entry name" value="nitrobindin"/>
    <property type="match status" value="1"/>
</dbReference>